<keyword evidence="2" id="KW-1185">Reference proteome</keyword>
<sequence>MDSEEVEPVMTAPAMEVVGEEPAYAWYEHVPGTAPVHLYSITAPFSRHFTRGIKVSPDGLCLLSNADDNTMRLFEVNPSVTEAALEMPEGGTIYDFNWYPFMNSADPATCVFATTTHAHPIHLWDAYTGELRATYRAYDHLDELTSAYSVAFNATGDKLFAGFDRTIRIFDTAQPSRDFTTRALSKTRKSRAGQRGIIASLHFNPDHSKMYAAGSYSGQTCIYAEDSGEEYLRLEGHDGQGITQVQFSPDGKYLLTGARKHNAVLVWDIRHTMQVLHQLPRQCPTNQRIAFDIHCGGRYVATGSEDKRVLLYDLLTGDCVNEIAGFSDAVNGVSFFPSGTTAQLASCTGQRHYEVPEDMCDDEARAKPAHGVHLHEFHA</sequence>
<dbReference type="InterPro" id="IPR036322">
    <property type="entry name" value="WD40_repeat_dom_sf"/>
</dbReference>
<dbReference type="STRING" id="1202772.A0A1V9YDN8"/>
<protein>
    <submittedName>
        <fullName evidence="1">Uncharacterized protein</fullName>
    </submittedName>
</protein>
<dbReference type="Pfam" id="PF00400">
    <property type="entry name" value="WD40"/>
    <property type="match status" value="3"/>
</dbReference>
<dbReference type="SMART" id="SM00320">
    <property type="entry name" value="WD40"/>
    <property type="match status" value="6"/>
</dbReference>
<dbReference type="SUPFAM" id="SSF50978">
    <property type="entry name" value="WD40 repeat-like"/>
    <property type="match status" value="1"/>
</dbReference>
<proteinExistence type="predicted"/>
<dbReference type="InterPro" id="IPR051150">
    <property type="entry name" value="SWT21/TCAB1_mRNA_Telomere"/>
</dbReference>
<dbReference type="PANTHER" id="PTHR13211:SF0">
    <property type="entry name" value="TELOMERASE CAJAL BODY PROTEIN 1"/>
    <property type="match status" value="1"/>
</dbReference>
<dbReference type="Gene3D" id="2.130.10.10">
    <property type="entry name" value="YVTN repeat-like/Quinoprotein amine dehydrogenase"/>
    <property type="match status" value="1"/>
</dbReference>
<dbReference type="OrthoDB" id="239865at2759"/>
<dbReference type="InterPro" id="IPR001680">
    <property type="entry name" value="WD40_rpt"/>
</dbReference>
<accession>A0A1V9YDN8</accession>
<dbReference type="AlphaFoldDB" id="A0A1V9YDN8"/>
<dbReference type="InterPro" id="IPR015943">
    <property type="entry name" value="WD40/YVTN_repeat-like_dom_sf"/>
</dbReference>
<evidence type="ECO:0000313" key="1">
    <source>
        <dbReference type="EMBL" id="OQR83863.1"/>
    </source>
</evidence>
<dbReference type="Proteomes" id="UP000243579">
    <property type="component" value="Unassembled WGS sequence"/>
</dbReference>
<comment type="caution">
    <text evidence="1">The sequence shown here is derived from an EMBL/GenBank/DDBJ whole genome shotgun (WGS) entry which is preliminary data.</text>
</comment>
<gene>
    <name evidence="1" type="ORF">ACHHYP_14198</name>
</gene>
<dbReference type="PANTHER" id="PTHR13211">
    <property type="entry name" value="TELOMERASE CAJAL BODY PROTEIN 1"/>
    <property type="match status" value="1"/>
</dbReference>
<evidence type="ECO:0000313" key="2">
    <source>
        <dbReference type="Proteomes" id="UP000243579"/>
    </source>
</evidence>
<organism evidence="1 2">
    <name type="scientific">Achlya hypogyna</name>
    <name type="common">Oomycete</name>
    <name type="synonym">Protoachlya hypogyna</name>
    <dbReference type="NCBI Taxonomy" id="1202772"/>
    <lineage>
        <taxon>Eukaryota</taxon>
        <taxon>Sar</taxon>
        <taxon>Stramenopiles</taxon>
        <taxon>Oomycota</taxon>
        <taxon>Saprolegniomycetes</taxon>
        <taxon>Saprolegniales</taxon>
        <taxon>Achlyaceae</taxon>
        <taxon>Achlya</taxon>
    </lineage>
</organism>
<dbReference type="EMBL" id="JNBR01002051">
    <property type="protein sequence ID" value="OQR83863.1"/>
    <property type="molecule type" value="Genomic_DNA"/>
</dbReference>
<name>A0A1V9YDN8_ACHHY</name>
<reference evidence="1 2" key="1">
    <citation type="journal article" date="2014" name="Genome Biol. Evol.">
        <title>The secreted proteins of Achlya hypogyna and Thraustotheca clavata identify the ancestral oomycete secretome and reveal gene acquisitions by horizontal gene transfer.</title>
        <authorList>
            <person name="Misner I."/>
            <person name="Blouin N."/>
            <person name="Leonard G."/>
            <person name="Richards T.A."/>
            <person name="Lane C.E."/>
        </authorList>
    </citation>
    <scope>NUCLEOTIDE SEQUENCE [LARGE SCALE GENOMIC DNA]</scope>
    <source>
        <strain evidence="1 2">ATCC 48635</strain>
    </source>
</reference>